<protein>
    <submittedName>
        <fullName evidence="1">Uncharacterized protein</fullName>
    </submittedName>
</protein>
<dbReference type="Proteomes" id="UP000055024">
    <property type="component" value="Unassembled WGS sequence"/>
</dbReference>
<name>A0A0V1I6B9_9BILA</name>
<accession>A0A0V1I6B9</accession>
<dbReference type="EMBL" id="JYDP01000003">
    <property type="protein sequence ID" value="KRZ18411.1"/>
    <property type="molecule type" value="Genomic_DNA"/>
</dbReference>
<dbReference type="OrthoDB" id="5914334at2759"/>
<dbReference type="AlphaFoldDB" id="A0A0V1I6B9"/>
<evidence type="ECO:0000313" key="1">
    <source>
        <dbReference type="EMBL" id="KRZ18411.1"/>
    </source>
</evidence>
<gene>
    <name evidence="1" type="ORF">T11_15409</name>
</gene>
<comment type="caution">
    <text evidence="1">The sequence shown here is derived from an EMBL/GenBank/DDBJ whole genome shotgun (WGS) entry which is preliminary data.</text>
</comment>
<sequence length="89" mass="10104">MSRSQRHSPALVRNEQKFSLGNQLTEDVVVLMAGCRSKRKSLTIECYDACWNTSQKLDSPFCAMSIKLHEQPTTPHHTTPHLLLTTYTS</sequence>
<organism evidence="1 2">
    <name type="scientific">Trichinella zimbabwensis</name>
    <dbReference type="NCBI Taxonomy" id="268475"/>
    <lineage>
        <taxon>Eukaryota</taxon>
        <taxon>Metazoa</taxon>
        <taxon>Ecdysozoa</taxon>
        <taxon>Nematoda</taxon>
        <taxon>Enoplea</taxon>
        <taxon>Dorylaimia</taxon>
        <taxon>Trichinellida</taxon>
        <taxon>Trichinellidae</taxon>
        <taxon>Trichinella</taxon>
    </lineage>
</organism>
<evidence type="ECO:0000313" key="2">
    <source>
        <dbReference type="Proteomes" id="UP000055024"/>
    </source>
</evidence>
<reference evidence="1 2" key="1">
    <citation type="submission" date="2015-01" db="EMBL/GenBank/DDBJ databases">
        <title>Evolution of Trichinella species and genotypes.</title>
        <authorList>
            <person name="Korhonen P.K."/>
            <person name="Edoardo P."/>
            <person name="Giuseppe L.R."/>
            <person name="Gasser R.B."/>
        </authorList>
    </citation>
    <scope>NUCLEOTIDE SEQUENCE [LARGE SCALE GENOMIC DNA]</scope>
    <source>
        <strain evidence="1">ISS1029</strain>
    </source>
</reference>
<proteinExistence type="predicted"/>
<keyword evidence="2" id="KW-1185">Reference proteome</keyword>